<feature type="compositionally biased region" description="Basic and acidic residues" evidence="1">
    <location>
        <begin position="15"/>
        <end position="29"/>
    </location>
</feature>
<feature type="non-terminal residue" evidence="3">
    <location>
        <position position="708"/>
    </location>
</feature>
<dbReference type="AlphaFoldDB" id="A0A8S2I7A2"/>
<dbReference type="PANTHER" id="PTHR46601">
    <property type="entry name" value="ULP_PROTEASE DOMAIN-CONTAINING PROTEIN"/>
    <property type="match status" value="1"/>
</dbReference>
<protein>
    <submittedName>
        <fullName evidence="3">Uncharacterized protein</fullName>
    </submittedName>
</protein>
<sequence>MPLSVAERSRRYRERLKQKGDDIKRKANDCRRKKVKRASLPPAQAAKFLDNHRKAQKRYRQRLKANNNNQVLPNSTYSKHTLGKAVNKVLRALPNDPSQQKQVLQHAGQTLGLLPTPKAERTQSNIPARVIKQIESFYKQDSISWQAPGKRDCVTVKENGVKVKRQKRHLLYNIREVYELFMLEYPNVVISRSSFAKLRPKFVLYKKTFAHRVCICVIHENISLLLESLSKQINGFTSNLREFTSKMVCDELNELCMMTECASCKKNFQQQIMANIIDETKQIKWYQWTNKSGRAQKELFEEILINEITGLMPDVDEIIFFSDGAASQFKNRYLLRYLTHLRDKTDLDISWNYFASSHGKGVVDGIGGTIKRLVWTEIMAGKRCSSADEFVNICREKTKTIIVGLVRQGQFDITKITLEKFFDETINVNGIGIFACEGCQQKFCRKHSNEHREELAKRLETIVFEHDLIQQQLQNTSNSTTKHPIFTQIDKWETESVNKIKQASSDARNQLQQLLSEHTHETMKAFRRITDHLRSRRITEDYAEPDLDQWTKELNKIKDAINRPKNIDISEDSSASVKLIRVMSHQTHAKYHPTTEERFGEVVGGIEVRESGQLAVSKSDDDASVYGTSLYSIDVHQISIVVKIGKLGDWIFLGIISSSDSRQKRALSLPSAYGWCGASVYLNGTFNKGYGGFDGDIIDNDRLELTVN</sequence>
<evidence type="ECO:0000313" key="4">
    <source>
        <dbReference type="Proteomes" id="UP000682733"/>
    </source>
</evidence>
<name>A0A8S2I7A2_9BILA</name>
<evidence type="ECO:0000313" key="2">
    <source>
        <dbReference type="EMBL" id="CAF0921078.1"/>
    </source>
</evidence>
<dbReference type="EMBL" id="CAJOBA010003959">
    <property type="protein sequence ID" value="CAF3698461.1"/>
    <property type="molecule type" value="Genomic_DNA"/>
</dbReference>
<dbReference type="EMBL" id="CAJNOK010003958">
    <property type="protein sequence ID" value="CAF0921078.1"/>
    <property type="molecule type" value="Genomic_DNA"/>
</dbReference>
<comment type="caution">
    <text evidence="3">The sequence shown here is derived from an EMBL/GenBank/DDBJ whole genome shotgun (WGS) entry which is preliminary data.</text>
</comment>
<dbReference type="PANTHER" id="PTHR46601:SF2">
    <property type="entry name" value="UBIQUITIN-LIKE PROTEASE FAMILY PROFILE DOMAIN-CONTAINING PROTEIN"/>
    <property type="match status" value="1"/>
</dbReference>
<reference evidence="3" key="1">
    <citation type="submission" date="2021-02" db="EMBL/GenBank/DDBJ databases">
        <authorList>
            <person name="Nowell W R."/>
        </authorList>
    </citation>
    <scope>NUCLEOTIDE SEQUENCE</scope>
</reference>
<accession>A0A8S2I7A2</accession>
<proteinExistence type="predicted"/>
<evidence type="ECO:0000256" key="1">
    <source>
        <dbReference type="SAM" id="MobiDB-lite"/>
    </source>
</evidence>
<evidence type="ECO:0000313" key="3">
    <source>
        <dbReference type="EMBL" id="CAF3698461.1"/>
    </source>
</evidence>
<organism evidence="3 4">
    <name type="scientific">Didymodactylos carnosus</name>
    <dbReference type="NCBI Taxonomy" id="1234261"/>
    <lineage>
        <taxon>Eukaryota</taxon>
        <taxon>Metazoa</taxon>
        <taxon>Spiralia</taxon>
        <taxon>Gnathifera</taxon>
        <taxon>Rotifera</taxon>
        <taxon>Eurotatoria</taxon>
        <taxon>Bdelloidea</taxon>
        <taxon>Philodinida</taxon>
        <taxon>Philodinidae</taxon>
        <taxon>Didymodactylos</taxon>
    </lineage>
</organism>
<dbReference type="Proteomes" id="UP000682733">
    <property type="component" value="Unassembled WGS sequence"/>
</dbReference>
<dbReference type="Proteomes" id="UP000677228">
    <property type="component" value="Unassembled WGS sequence"/>
</dbReference>
<gene>
    <name evidence="2" type="ORF">OVA965_LOCUS10623</name>
    <name evidence="3" type="ORF">TMI583_LOCUS10617</name>
</gene>
<feature type="region of interest" description="Disordered" evidence="1">
    <location>
        <begin position="1"/>
        <end position="29"/>
    </location>
</feature>